<proteinExistence type="predicted"/>
<dbReference type="Proteomes" id="UP001056120">
    <property type="component" value="Linkage Group LG06"/>
</dbReference>
<evidence type="ECO:0000313" key="2">
    <source>
        <dbReference type="Proteomes" id="UP001056120"/>
    </source>
</evidence>
<gene>
    <name evidence="1" type="ORF">L1987_17066</name>
</gene>
<evidence type="ECO:0000313" key="1">
    <source>
        <dbReference type="EMBL" id="KAI3812359.1"/>
    </source>
</evidence>
<dbReference type="EMBL" id="CM042023">
    <property type="protein sequence ID" value="KAI3812359.1"/>
    <property type="molecule type" value="Genomic_DNA"/>
</dbReference>
<reference evidence="2" key="1">
    <citation type="journal article" date="2022" name="Mol. Ecol. Resour.">
        <title>The genomes of chicory, endive, great burdock and yacon provide insights into Asteraceae palaeo-polyploidization history and plant inulin production.</title>
        <authorList>
            <person name="Fan W."/>
            <person name="Wang S."/>
            <person name="Wang H."/>
            <person name="Wang A."/>
            <person name="Jiang F."/>
            <person name="Liu H."/>
            <person name="Zhao H."/>
            <person name="Xu D."/>
            <person name="Zhang Y."/>
        </authorList>
    </citation>
    <scope>NUCLEOTIDE SEQUENCE [LARGE SCALE GENOMIC DNA]</scope>
    <source>
        <strain evidence="2">cv. Yunnan</strain>
    </source>
</reference>
<comment type="caution">
    <text evidence="1">The sequence shown here is derived from an EMBL/GenBank/DDBJ whole genome shotgun (WGS) entry which is preliminary data.</text>
</comment>
<reference evidence="1 2" key="2">
    <citation type="journal article" date="2022" name="Mol. Ecol. Resour.">
        <title>The genomes of chicory, endive, great burdock and yacon provide insights into Asteraceae paleo-polyploidization history and plant inulin production.</title>
        <authorList>
            <person name="Fan W."/>
            <person name="Wang S."/>
            <person name="Wang H."/>
            <person name="Wang A."/>
            <person name="Jiang F."/>
            <person name="Liu H."/>
            <person name="Zhao H."/>
            <person name="Xu D."/>
            <person name="Zhang Y."/>
        </authorList>
    </citation>
    <scope>NUCLEOTIDE SEQUENCE [LARGE SCALE GENOMIC DNA]</scope>
    <source>
        <strain evidence="2">cv. Yunnan</strain>
        <tissue evidence="1">Leaves</tissue>
    </source>
</reference>
<organism evidence="1 2">
    <name type="scientific">Smallanthus sonchifolius</name>
    <dbReference type="NCBI Taxonomy" id="185202"/>
    <lineage>
        <taxon>Eukaryota</taxon>
        <taxon>Viridiplantae</taxon>
        <taxon>Streptophyta</taxon>
        <taxon>Embryophyta</taxon>
        <taxon>Tracheophyta</taxon>
        <taxon>Spermatophyta</taxon>
        <taxon>Magnoliopsida</taxon>
        <taxon>eudicotyledons</taxon>
        <taxon>Gunneridae</taxon>
        <taxon>Pentapetalae</taxon>
        <taxon>asterids</taxon>
        <taxon>campanulids</taxon>
        <taxon>Asterales</taxon>
        <taxon>Asteraceae</taxon>
        <taxon>Asteroideae</taxon>
        <taxon>Heliantheae alliance</taxon>
        <taxon>Millerieae</taxon>
        <taxon>Smallanthus</taxon>
    </lineage>
</organism>
<sequence length="246" mass="26942">MKLPVDLSSLMPNYMDQETKPGSLAFLCTMMANLMPSLASMDNKIRIPNVIGMSILVITVIVNICIQINTSLITNTPLDGAASDYINFDIVASIYAAMILLLLIIMISSSLAIPTSKETLESKYQATNKISLTNQRVQHIQMSTIDKLQHHVGRYSVMAETGSPQFVMASNPLSTASGLISVISLLMNLFLVLLFTLGGNWKPIADRSPYKWSTTPIFITQSFGVVVGTIAPIFRCFLVLKIQVGH</sequence>
<name>A0ACB9IWR4_9ASTR</name>
<protein>
    <submittedName>
        <fullName evidence="1">Uncharacterized protein</fullName>
    </submittedName>
</protein>
<accession>A0ACB9IWR4</accession>
<keyword evidence="2" id="KW-1185">Reference proteome</keyword>